<gene>
    <name evidence="2" type="ORF">AK812_SmicGene37801</name>
</gene>
<sequence length="1287" mass="142864">MLFVRRAGRAQLERAAARVNREAGATVATNVFVRDRSVTTSHHDESKSPLMACRCGVDRHYHVRAWPISSASLSTATKWNVPVSGRLFWLVSDAFRRLVSRTLAKEWAATFDRATRPYQFALQARAGTDALATHVRAALALRPDAVLVSLDGRSAYDCMSRAAFLAKLHEVAPELLPFVRLFYGQPSTYSWWDDQGSCRAVKQGGGCEQGDPLAPALFALGQHDALHCTAASLHPDDSLVAFLDDLYITTTPSRARTSLDIATEAVASHCGIGSNLGKTRAIGARDGPPPPGMAELGDEVWRGDMRPDQRGVVVLGTPIGHPDFVQSWAARRRTQSPSLAPPPQSQVGTMSLCHGVMPITVDDTFALVSASLFRGWSDFGMELGFFPPQLLQGLQKGDTDDELLRVVLDGSSVDLQEFLRGTGASAATELRIWLGFLKLDDKIPTVHAIERLLFTGEGGTADGADVVALFLTDLFIHPSSLNGLRSLLRNAMGADRASEYVSWHVVLAGSQFPVFNEDDPALLIRQIPAQLVKADETLTMTLPSITTTASQRRYRPLSLTCKSARKNEFEPSFKAILKQEVLLHVDGSDVDLMLLGANLDTDDESKLGQLQALERMLNVSKRGSQKFAALIWGDFNNRLVAFEDMKGYVSEKKGKFELTESGARFLVDCFTDPAKRLELLKKDSLTYSGRDIAGQQCEVTPAHGKLLQMFHMTADRASIQNPRFFFHVPMPSYKHTPLETVLSDAFKHRMRLEEVVCLDSLRYVNMDLLMNDVRGTYFGWADGHAFQHVIAEDDGCSNLYLQLGWPDGVGLSKSSTISGEIVHWQSEWKLRAQYHLPMRSMVMVHVGQGTTLKVWLGFIKVNRKLPTIDSLHELLYGDTACSISQCDVIALYLTDVFIAPEDVQNFRCLLTRAMKTTDASEYVLNEDDPSLLVRQIPAQLVKSAGDGLRHVSMHVAVSRRLVKEGGNDASINHHDCFPETLSLTCKSARKNEFEPSFKAILKQEVLLHVDGSDVDLMLLGANLDTDDESKLGQLQALERMLNVSKRGSQKFAALIWGDFNNRLVAFEDMKGYVSEKKGKFELTESGARFLVDCFTDPAKRLELLKKDSLTYSGRDLRGEVYTRSECSSKMKDMFWLTIDAALDSRLEVPWPFYRVEPFEAMLGAQLGCRLSLLDLVSFSRLGDVSQHWAGRRGGSASNDGGGAEALHAELLSAYFNWKGDGKWLQRKIKTEASDKDSERHFFQFGWLDSVGWYKHSTLQIALASYETVPDIQAYDHLPMIATMRVTA</sequence>
<reference evidence="2 3" key="1">
    <citation type="submission" date="2016-02" db="EMBL/GenBank/DDBJ databases">
        <title>Genome analysis of coral dinoflagellate symbionts highlights evolutionary adaptations to a symbiotic lifestyle.</title>
        <authorList>
            <person name="Aranda M."/>
            <person name="Li Y."/>
            <person name="Liew Y.J."/>
            <person name="Baumgarten S."/>
            <person name="Simakov O."/>
            <person name="Wilson M."/>
            <person name="Piel J."/>
            <person name="Ashoor H."/>
            <person name="Bougouffa S."/>
            <person name="Bajic V.B."/>
            <person name="Ryu T."/>
            <person name="Ravasi T."/>
            <person name="Bayer T."/>
            <person name="Micklem G."/>
            <person name="Kim H."/>
            <person name="Bhak J."/>
            <person name="Lajeunesse T.C."/>
            <person name="Voolstra C.R."/>
        </authorList>
    </citation>
    <scope>NUCLEOTIDE SEQUENCE [LARGE SCALE GENOMIC DNA]</scope>
    <source>
        <strain evidence="2 3">CCMP2467</strain>
    </source>
</reference>
<keyword evidence="3" id="KW-1185">Reference proteome</keyword>
<dbReference type="InterPro" id="IPR000477">
    <property type="entry name" value="RT_dom"/>
</dbReference>
<dbReference type="EMBL" id="LSRX01001262">
    <property type="protein sequence ID" value="OLP81647.1"/>
    <property type="molecule type" value="Genomic_DNA"/>
</dbReference>
<organism evidence="2 3">
    <name type="scientific">Symbiodinium microadriaticum</name>
    <name type="common">Dinoflagellate</name>
    <name type="synonym">Zooxanthella microadriatica</name>
    <dbReference type="NCBI Taxonomy" id="2951"/>
    <lineage>
        <taxon>Eukaryota</taxon>
        <taxon>Sar</taxon>
        <taxon>Alveolata</taxon>
        <taxon>Dinophyceae</taxon>
        <taxon>Suessiales</taxon>
        <taxon>Symbiodiniaceae</taxon>
        <taxon>Symbiodinium</taxon>
    </lineage>
</organism>
<feature type="domain" description="Reverse transcriptase" evidence="1">
    <location>
        <begin position="1"/>
        <end position="319"/>
    </location>
</feature>
<evidence type="ECO:0000313" key="3">
    <source>
        <dbReference type="Proteomes" id="UP000186817"/>
    </source>
</evidence>
<dbReference type="OrthoDB" id="406372at2759"/>
<accession>A0A1Q9CFL9</accession>
<evidence type="ECO:0000313" key="2">
    <source>
        <dbReference type="EMBL" id="OLP81647.1"/>
    </source>
</evidence>
<evidence type="ECO:0000259" key="1">
    <source>
        <dbReference type="PROSITE" id="PS50878"/>
    </source>
</evidence>
<name>A0A1Q9CFL9_SYMMI</name>
<dbReference type="Proteomes" id="UP000186817">
    <property type="component" value="Unassembled WGS sequence"/>
</dbReference>
<protein>
    <recommendedName>
        <fullName evidence="1">Reverse transcriptase domain-containing protein</fullName>
    </recommendedName>
</protein>
<comment type="caution">
    <text evidence="2">The sequence shown here is derived from an EMBL/GenBank/DDBJ whole genome shotgun (WGS) entry which is preliminary data.</text>
</comment>
<proteinExistence type="predicted"/>
<dbReference type="PROSITE" id="PS50878">
    <property type="entry name" value="RT_POL"/>
    <property type="match status" value="1"/>
</dbReference>